<dbReference type="InterPro" id="IPR026268">
    <property type="entry name" value="RseC"/>
</dbReference>
<feature type="transmembrane region" description="Helical" evidence="1">
    <location>
        <begin position="79"/>
        <end position="99"/>
    </location>
</feature>
<name>A0ABT2YVJ7_9GAMM</name>
<dbReference type="PANTHER" id="PTHR35867">
    <property type="entry name" value="PROTEIN RSEC"/>
    <property type="match status" value="1"/>
</dbReference>
<dbReference type="RefSeq" id="WP_263531302.1">
    <property type="nucleotide sequence ID" value="NZ_JAOVZB010000006.1"/>
</dbReference>
<keyword evidence="1" id="KW-0812">Transmembrane</keyword>
<dbReference type="PIRSF" id="PIRSF004923">
    <property type="entry name" value="RseC"/>
    <property type="match status" value="1"/>
</dbReference>
<accession>A0ABT2YVJ7</accession>
<evidence type="ECO:0000256" key="1">
    <source>
        <dbReference type="SAM" id="Phobius"/>
    </source>
</evidence>
<proteinExistence type="predicted"/>
<protein>
    <submittedName>
        <fullName evidence="2">SoxR reducing system RseC family protein</fullName>
    </submittedName>
</protein>
<dbReference type="EMBL" id="JAOVZB010000006">
    <property type="protein sequence ID" value="MCV2403920.1"/>
    <property type="molecule type" value="Genomic_DNA"/>
</dbReference>
<sequence>MIEETGKVLAVEAGFAEVETIRTSSCNACRARHACGHHAIAKVSSSNQMRMRAIDPLQVSVGQDVVVGIPEDTLLQASLWMYFIPLLGLIIGAVLPSLWGGSSNIAVVLSIVGFALGLWAARRKSQQEIDNLDYYPRILRAESPKSASIPLGTLS</sequence>
<feature type="transmembrane region" description="Helical" evidence="1">
    <location>
        <begin position="105"/>
        <end position="121"/>
    </location>
</feature>
<reference evidence="2 3" key="1">
    <citation type="submission" date="2022-10" db="EMBL/GenBank/DDBJ databases">
        <title>Marinomonas transparenta sp. nov. and Marinomonas sargassi sp. nov., isolated from marine alga (Sargassum natans (L.) Gaillon).</title>
        <authorList>
            <person name="Wang Y."/>
        </authorList>
    </citation>
    <scope>NUCLEOTIDE SEQUENCE [LARGE SCALE GENOMIC DNA]</scope>
    <source>
        <strain evidence="2 3">C2222</strain>
    </source>
</reference>
<dbReference type="Pfam" id="PF04246">
    <property type="entry name" value="RseC_MucC"/>
    <property type="match status" value="1"/>
</dbReference>
<organism evidence="2 3">
    <name type="scientific">Marinomonas sargassi</name>
    <dbReference type="NCBI Taxonomy" id="2984494"/>
    <lineage>
        <taxon>Bacteria</taxon>
        <taxon>Pseudomonadati</taxon>
        <taxon>Pseudomonadota</taxon>
        <taxon>Gammaproteobacteria</taxon>
        <taxon>Oceanospirillales</taxon>
        <taxon>Oceanospirillaceae</taxon>
        <taxon>Marinomonas</taxon>
    </lineage>
</organism>
<dbReference type="PANTHER" id="PTHR35867:SF1">
    <property type="entry name" value="PROTEIN RSEC"/>
    <property type="match status" value="1"/>
</dbReference>
<keyword evidence="3" id="KW-1185">Reference proteome</keyword>
<evidence type="ECO:0000313" key="2">
    <source>
        <dbReference type="EMBL" id="MCV2403920.1"/>
    </source>
</evidence>
<evidence type="ECO:0000313" key="3">
    <source>
        <dbReference type="Proteomes" id="UP001209713"/>
    </source>
</evidence>
<keyword evidence="1" id="KW-1133">Transmembrane helix</keyword>
<comment type="caution">
    <text evidence="2">The sequence shown here is derived from an EMBL/GenBank/DDBJ whole genome shotgun (WGS) entry which is preliminary data.</text>
</comment>
<dbReference type="InterPro" id="IPR007359">
    <property type="entry name" value="SigmaE_reg_RseC_MucC"/>
</dbReference>
<gene>
    <name evidence="2" type="ORF">OFY17_13695</name>
</gene>
<dbReference type="Proteomes" id="UP001209713">
    <property type="component" value="Unassembled WGS sequence"/>
</dbReference>
<keyword evidence="1" id="KW-0472">Membrane</keyword>